<sequence length="195" mass="21818">MFVMPLALAGGPFFDKQIAAGKELRAVSGGKNSNIADAIGRPYIPHMCDPDQNKLGFLIHDVARLMRKRFLEQDNEFGLSSAQWRLLFRLLKEDGVPQVRLAELLEVEPISVSRMVDRLAENGWVERRLARTDRRVRMIYATRKARDACGGIQEISASVYEEALSGLADDERRVLFGALGKMAQNLYGPEAADRA</sequence>
<protein>
    <submittedName>
        <fullName evidence="5">Transcriptional regulator</fullName>
    </submittedName>
</protein>
<dbReference type="PRINTS" id="PR00598">
    <property type="entry name" value="HTHMARR"/>
</dbReference>
<keyword evidence="3" id="KW-0804">Transcription</keyword>
<evidence type="ECO:0000313" key="5">
    <source>
        <dbReference type="EMBL" id="EIM75783.1"/>
    </source>
</evidence>
<dbReference type="PROSITE" id="PS01117">
    <property type="entry name" value="HTH_MARR_1"/>
    <property type="match status" value="1"/>
</dbReference>
<dbReference type="GO" id="GO:0003700">
    <property type="term" value="F:DNA-binding transcription factor activity"/>
    <property type="evidence" value="ECO:0007669"/>
    <property type="project" value="InterPro"/>
</dbReference>
<dbReference type="GO" id="GO:0003677">
    <property type="term" value="F:DNA binding"/>
    <property type="evidence" value="ECO:0007669"/>
    <property type="project" value="UniProtKB-KW"/>
</dbReference>
<dbReference type="InterPro" id="IPR023187">
    <property type="entry name" value="Tscrpt_reg_MarR-type_CS"/>
</dbReference>
<feature type="domain" description="HTH marR-type" evidence="4">
    <location>
        <begin position="52"/>
        <end position="184"/>
    </location>
</feature>
<dbReference type="SMART" id="SM00347">
    <property type="entry name" value="HTH_MARR"/>
    <property type="match status" value="1"/>
</dbReference>
<name>I5C1T1_9HYPH</name>
<dbReference type="PANTHER" id="PTHR33164">
    <property type="entry name" value="TRANSCRIPTIONAL REGULATOR, MARR FAMILY"/>
    <property type="match status" value="1"/>
</dbReference>
<dbReference type="Gene3D" id="1.10.10.10">
    <property type="entry name" value="Winged helix-like DNA-binding domain superfamily/Winged helix DNA-binding domain"/>
    <property type="match status" value="1"/>
</dbReference>
<proteinExistence type="predicted"/>
<evidence type="ECO:0000259" key="4">
    <source>
        <dbReference type="PROSITE" id="PS50995"/>
    </source>
</evidence>
<keyword evidence="2" id="KW-0238">DNA-binding</keyword>
<dbReference type="Pfam" id="PF01047">
    <property type="entry name" value="MarR"/>
    <property type="match status" value="1"/>
</dbReference>
<dbReference type="InterPro" id="IPR039422">
    <property type="entry name" value="MarR/SlyA-like"/>
</dbReference>
<dbReference type="InterPro" id="IPR000835">
    <property type="entry name" value="HTH_MarR-typ"/>
</dbReference>
<dbReference type="AlphaFoldDB" id="I5C1T1"/>
<organism evidence="5 6">
    <name type="scientific">Nitratireductor aquibiodomus RA22</name>
    <dbReference type="NCBI Taxonomy" id="1189611"/>
    <lineage>
        <taxon>Bacteria</taxon>
        <taxon>Pseudomonadati</taxon>
        <taxon>Pseudomonadota</taxon>
        <taxon>Alphaproteobacteria</taxon>
        <taxon>Hyphomicrobiales</taxon>
        <taxon>Phyllobacteriaceae</taxon>
        <taxon>Nitratireductor</taxon>
    </lineage>
</organism>
<dbReference type="STRING" id="204799.GCA_001696575_02284"/>
<keyword evidence="1" id="KW-0805">Transcription regulation</keyword>
<dbReference type="SUPFAM" id="SSF46785">
    <property type="entry name" value="Winged helix' DNA-binding domain"/>
    <property type="match status" value="1"/>
</dbReference>
<dbReference type="Proteomes" id="UP000004622">
    <property type="component" value="Unassembled WGS sequence"/>
</dbReference>
<dbReference type="PROSITE" id="PS50995">
    <property type="entry name" value="HTH_MARR_2"/>
    <property type="match status" value="1"/>
</dbReference>
<dbReference type="InterPro" id="IPR036390">
    <property type="entry name" value="WH_DNA-bd_sf"/>
</dbReference>
<dbReference type="InterPro" id="IPR036388">
    <property type="entry name" value="WH-like_DNA-bd_sf"/>
</dbReference>
<evidence type="ECO:0000256" key="2">
    <source>
        <dbReference type="ARBA" id="ARBA00023125"/>
    </source>
</evidence>
<gene>
    <name evidence="5" type="ORF">A33O_07460</name>
</gene>
<comment type="caution">
    <text evidence="5">The sequence shown here is derived from an EMBL/GenBank/DDBJ whole genome shotgun (WGS) entry which is preliminary data.</text>
</comment>
<reference evidence="5 6" key="1">
    <citation type="journal article" date="2012" name="J. Bacteriol.">
        <title>Genome Sequence of Nitratireductor aquibiodomus Strain RA22.</title>
        <authorList>
            <person name="Singh A."/>
            <person name="Jangir P.K."/>
            <person name="Kumari C."/>
            <person name="Sharma R."/>
        </authorList>
    </citation>
    <scope>NUCLEOTIDE SEQUENCE [LARGE SCALE GENOMIC DNA]</scope>
    <source>
        <strain evidence="5 6">RA22</strain>
    </source>
</reference>
<dbReference type="PATRIC" id="fig|1189611.3.peg.1523"/>
<evidence type="ECO:0000256" key="3">
    <source>
        <dbReference type="ARBA" id="ARBA00023163"/>
    </source>
</evidence>
<evidence type="ECO:0000313" key="6">
    <source>
        <dbReference type="Proteomes" id="UP000004622"/>
    </source>
</evidence>
<evidence type="ECO:0000256" key="1">
    <source>
        <dbReference type="ARBA" id="ARBA00023015"/>
    </source>
</evidence>
<dbReference type="GO" id="GO:0006950">
    <property type="term" value="P:response to stress"/>
    <property type="evidence" value="ECO:0007669"/>
    <property type="project" value="TreeGrafter"/>
</dbReference>
<accession>I5C1T1</accession>
<dbReference type="PANTHER" id="PTHR33164:SF64">
    <property type="entry name" value="TRANSCRIPTIONAL REGULATOR SLYA"/>
    <property type="match status" value="1"/>
</dbReference>
<dbReference type="EMBL" id="AJXZ01000016">
    <property type="protein sequence ID" value="EIM75783.1"/>
    <property type="molecule type" value="Genomic_DNA"/>
</dbReference>